<sequence length="104" mass="12416">MSFSLEFVREVENKKRIERHQSEEDEEEEEEDERIGRKIPWRFSHFKKRLISIDEKDWYRVPGTWLTTASPHALDTSNLNRRTSIQVVCCQHGGLWSVNEVEQA</sequence>
<proteinExistence type="predicted"/>
<evidence type="ECO:0000256" key="1">
    <source>
        <dbReference type="SAM" id="MobiDB-lite"/>
    </source>
</evidence>
<organism evidence="2 3">
    <name type="scientific">Polyplax serrata</name>
    <name type="common">Common mouse louse</name>
    <dbReference type="NCBI Taxonomy" id="468196"/>
    <lineage>
        <taxon>Eukaryota</taxon>
        <taxon>Metazoa</taxon>
        <taxon>Ecdysozoa</taxon>
        <taxon>Arthropoda</taxon>
        <taxon>Hexapoda</taxon>
        <taxon>Insecta</taxon>
        <taxon>Pterygota</taxon>
        <taxon>Neoptera</taxon>
        <taxon>Paraneoptera</taxon>
        <taxon>Psocodea</taxon>
        <taxon>Troctomorpha</taxon>
        <taxon>Phthiraptera</taxon>
        <taxon>Anoplura</taxon>
        <taxon>Polyplacidae</taxon>
        <taxon>Polyplax</taxon>
    </lineage>
</organism>
<evidence type="ECO:0000313" key="3">
    <source>
        <dbReference type="Proteomes" id="UP001372834"/>
    </source>
</evidence>
<gene>
    <name evidence="2" type="ORF">RUM43_003203</name>
</gene>
<dbReference type="Proteomes" id="UP001372834">
    <property type="component" value="Unassembled WGS sequence"/>
</dbReference>
<comment type="caution">
    <text evidence="2">The sequence shown here is derived from an EMBL/GenBank/DDBJ whole genome shotgun (WGS) entry which is preliminary data.</text>
</comment>
<dbReference type="EMBL" id="JAWJWE010000036">
    <property type="protein sequence ID" value="KAK6629386.1"/>
    <property type="molecule type" value="Genomic_DNA"/>
</dbReference>
<feature type="compositionally biased region" description="Acidic residues" evidence="1">
    <location>
        <begin position="23"/>
        <end position="33"/>
    </location>
</feature>
<feature type="region of interest" description="Disordered" evidence="1">
    <location>
        <begin position="16"/>
        <end position="35"/>
    </location>
</feature>
<accession>A0AAN8P1R5</accession>
<evidence type="ECO:0000313" key="2">
    <source>
        <dbReference type="EMBL" id="KAK6629386.1"/>
    </source>
</evidence>
<protein>
    <submittedName>
        <fullName evidence="2">Uncharacterized protein</fullName>
    </submittedName>
</protein>
<name>A0AAN8P1R5_POLSC</name>
<dbReference type="AlphaFoldDB" id="A0AAN8P1R5"/>
<reference evidence="2 3" key="1">
    <citation type="submission" date="2023-10" db="EMBL/GenBank/DDBJ databases">
        <title>Genomes of two closely related lineages of the louse Polyplax serrata with different host specificities.</title>
        <authorList>
            <person name="Martinu J."/>
            <person name="Tarabai H."/>
            <person name="Stefka J."/>
            <person name="Hypsa V."/>
        </authorList>
    </citation>
    <scope>NUCLEOTIDE SEQUENCE [LARGE SCALE GENOMIC DNA]</scope>
    <source>
        <strain evidence="2">HR10_N</strain>
    </source>
</reference>